<organism evidence="2">
    <name type="scientific">Cryptococcus bacillisporus CA1280</name>
    <dbReference type="NCBI Taxonomy" id="1296109"/>
    <lineage>
        <taxon>Eukaryota</taxon>
        <taxon>Fungi</taxon>
        <taxon>Dikarya</taxon>
        <taxon>Basidiomycota</taxon>
        <taxon>Agaricomycotina</taxon>
        <taxon>Tremellomycetes</taxon>
        <taxon>Tremellales</taxon>
        <taxon>Cryptococcaceae</taxon>
        <taxon>Cryptococcus</taxon>
        <taxon>Cryptococcus gattii species complex</taxon>
    </lineage>
</organism>
<dbReference type="AlphaFoldDB" id="A0A0D0VFH1"/>
<feature type="compositionally biased region" description="Low complexity" evidence="1">
    <location>
        <begin position="29"/>
        <end position="47"/>
    </location>
</feature>
<accession>A0A0D0VFH1</accession>
<dbReference type="HOGENOM" id="CLU_2654436_0_0_1"/>
<feature type="region of interest" description="Disordered" evidence="1">
    <location>
        <begin position="22"/>
        <end position="76"/>
    </location>
</feature>
<evidence type="ECO:0000256" key="1">
    <source>
        <dbReference type="SAM" id="MobiDB-lite"/>
    </source>
</evidence>
<protein>
    <submittedName>
        <fullName evidence="2">Uncharacterized protein</fullName>
    </submittedName>
</protein>
<name>A0A0D0VFH1_CRYGA</name>
<proteinExistence type="predicted"/>
<gene>
    <name evidence="2" type="ORF">I312_05592</name>
</gene>
<dbReference type="EMBL" id="KN847990">
    <property type="protein sequence ID" value="KIR45259.1"/>
    <property type="molecule type" value="Genomic_DNA"/>
</dbReference>
<evidence type="ECO:0000313" key="2">
    <source>
        <dbReference type="EMBL" id="KIR45259.1"/>
    </source>
</evidence>
<sequence length="76" mass="7563">MVDGLGRARLGLRIGRRTRVCRGGSWDGTVVPASSPPISATTSSNPALGPSPNPADGPESSSSSSSSLPSTPAENS</sequence>
<reference evidence="2" key="1">
    <citation type="submission" date="2015-01" db="EMBL/GenBank/DDBJ databases">
        <title>The Genome Sequence of Cryptococcus gattii CA1280.</title>
        <authorList>
            <consortium name="The Broad Institute Genomics Platform"/>
            <person name="Cuomo C."/>
            <person name="Litvintseva A."/>
            <person name="Chen Y."/>
            <person name="Heitman J."/>
            <person name="Sun S."/>
            <person name="Springer D."/>
            <person name="Dromer F."/>
            <person name="Young S."/>
            <person name="Zeng Q."/>
            <person name="Gargeya S."/>
            <person name="Abouelleil A."/>
            <person name="Alvarado L."/>
            <person name="Chapman S.B."/>
            <person name="Gainer-Dewar J."/>
            <person name="Goldberg J."/>
            <person name="Griggs A."/>
            <person name="Gujja S."/>
            <person name="Hansen M."/>
            <person name="Howarth C."/>
            <person name="Imamovic A."/>
            <person name="Larimer J."/>
            <person name="Murphy C."/>
            <person name="Naylor J."/>
            <person name="Pearson M."/>
            <person name="Priest M."/>
            <person name="Roberts A."/>
            <person name="Saif S."/>
            <person name="Shea T."/>
            <person name="Sykes S."/>
            <person name="Wortman J."/>
            <person name="Nusbaum C."/>
            <person name="Birren B."/>
        </authorList>
    </citation>
    <scope>NUCLEOTIDE SEQUENCE [LARGE SCALE GENOMIC DNA]</scope>
    <source>
        <strain evidence="2">CA1280</strain>
    </source>
</reference>